<keyword evidence="2" id="KW-1185">Reference proteome</keyword>
<protein>
    <recommendedName>
        <fullName evidence="3">HTH CENPB-type domain-containing protein</fullName>
    </recommendedName>
</protein>
<dbReference type="Proteomes" id="UP000828390">
    <property type="component" value="Unassembled WGS sequence"/>
</dbReference>
<evidence type="ECO:0000313" key="2">
    <source>
        <dbReference type="Proteomes" id="UP000828390"/>
    </source>
</evidence>
<evidence type="ECO:0000313" key="1">
    <source>
        <dbReference type="EMBL" id="KAH3720598.1"/>
    </source>
</evidence>
<dbReference type="EMBL" id="JAIWYP010000013">
    <property type="protein sequence ID" value="KAH3720598.1"/>
    <property type="molecule type" value="Genomic_DNA"/>
</dbReference>
<organism evidence="1 2">
    <name type="scientific">Dreissena polymorpha</name>
    <name type="common">Zebra mussel</name>
    <name type="synonym">Mytilus polymorpha</name>
    <dbReference type="NCBI Taxonomy" id="45954"/>
    <lineage>
        <taxon>Eukaryota</taxon>
        <taxon>Metazoa</taxon>
        <taxon>Spiralia</taxon>
        <taxon>Lophotrochozoa</taxon>
        <taxon>Mollusca</taxon>
        <taxon>Bivalvia</taxon>
        <taxon>Autobranchia</taxon>
        <taxon>Heteroconchia</taxon>
        <taxon>Euheterodonta</taxon>
        <taxon>Imparidentia</taxon>
        <taxon>Neoheterodontei</taxon>
        <taxon>Myida</taxon>
        <taxon>Dreissenoidea</taxon>
        <taxon>Dreissenidae</taxon>
        <taxon>Dreissena</taxon>
    </lineage>
</organism>
<name>A0A9D4CBT4_DREPO</name>
<accession>A0A9D4CBT4</accession>
<dbReference type="AlphaFoldDB" id="A0A9D4CBT4"/>
<evidence type="ECO:0008006" key="3">
    <source>
        <dbReference type="Google" id="ProtNLM"/>
    </source>
</evidence>
<reference evidence="1" key="2">
    <citation type="submission" date="2020-11" db="EMBL/GenBank/DDBJ databases">
        <authorList>
            <person name="McCartney M.A."/>
            <person name="Auch B."/>
            <person name="Kono T."/>
            <person name="Mallez S."/>
            <person name="Becker A."/>
            <person name="Gohl D.M."/>
            <person name="Silverstein K.A.T."/>
            <person name="Koren S."/>
            <person name="Bechman K.B."/>
            <person name="Herman A."/>
            <person name="Abrahante J.E."/>
            <person name="Garbe J."/>
        </authorList>
    </citation>
    <scope>NUCLEOTIDE SEQUENCE</scope>
    <source>
        <strain evidence="1">Duluth1</strain>
        <tissue evidence="1">Whole animal</tissue>
    </source>
</reference>
<proteinExistence type="predicted"/>
<sequence>MSVLRASRTYMMPENTLRDRVLGKVDPETVVMGKVPLFDEFEEAQIVNHFKAMADLGYGYTQQECIDVASQFAVQLGKRTIATPLSMMWMKGFLKRWPEMRVVKPRALDHVGAKMASEKMVSNFFENYQKCLQKHDLQDTPFALQY</sequence>
<reference evidence="1" key="1">
    <citation type="journal article" date="2019" name="bioRxiv">
        <title>The Genome of the Zebra Mussel, Dreissena polymorpha: A Resource for Invasive Species Research.</title>
        <authorList>
            <person name="McCartney M.A."/>
            <person name="Auch B."/>
            <person name="Kono T."/>
            <person name="Mallez S."/>
            <person name="Zhang Y."/>
            <person name="Obille A."/>
            <person name="Becker A."/>
            <person name="Abrahante J.E."/>
            <person name="Garbe J."/>
            <person name="Badalamenti J.P."/>
            <person name="Herman A."/>
            <person name="Mangelson H."/>
            <person name="Liachko I."/>
            <person name="Sullivan S."/>
            <person name="Sone E.D."/>
            <person name="Koren S."/>
            <person name="Silverstein K.A.T."/>
            <person name="Beckman K.B."/>
            <person name="Gohl D.M."/>
        </authorList>
    </citation>
    <scope>NUCLEOTIDE SEQUENCE</scope>
    <source>
        <strain evidence="1">Duluth1</strain>
        <tissue evidence="1">Whole animal</tissue>
    </source>
</reference>
<comment type="caution">
    <text evidence="1">The sequence shown here is derived from an EMBL/GenBank/DDBJ whole genome shotgun (WGS) entry which is preliminary data.</text>
</comment>
<gene>
    <name evidence="1" type="ORF">DPMN_063498</name>
</gene>